<feature type="domain" description="Protein kinase" evidence="1">
    <location>
        <begin position="1"/>
        <end position="250"/>
    </location>
</feature>
<dbReference type="EMBL" id="JAGPNK010000015">
    <property type="protein sequence ID" value="KAH7308558.1"/>
    <property type="molecule type" value="Genomic_DNA"/>
</dbReference>
<dbReference type="GO" id="GO:0004672">
    <property type="term" value="F:protein kinase activity"/>
    <property type="evidence" value="ECO:0007669"/>
    <property type="project" value="InterPro"/>
</dbReference>
<reference evidence="2" key="1">
    <citation type="journal article" date="2021" name="Nat. Commun.">
        <title>Genetic determinants of endophytism in the Arabidopsis root mycobiome.</title>
        <authorList>
            <person name="Mesny F."/>
            <person name="Miyauchi S."/>
            <person name="Thiergart T."/>
            <person name="Pickel B."/>
            <person name="Atanasova L."/>
            <person name="Karlsson M."/>
            <person name="Huettel B."/>
            <person name="Barry K.W."/>
            <person name="Haridas S."/>
            <person name="Chen C."/>
            <person name="Bauer D."/>
            <person name="Andreopoulos W."/>
            <person name="Pangilinan J."/>
            <person name="LaButti K."/>
            <person name="Riley R."/>
            <person name="Lipzen A."/>
            <person name="Clum A."/>
            <person name="Drula E."/>
            <person name="Henrissat B."/>
            <person name="Kohler A."/>
            <person name="Grigoriev I.V."/>
            <person name="Martin F.M."/>
            <person name="Hacquard S."/>
        </authorList>
    </citation>
    <scope>NUCLEOTIDE SEQUENCE</scope>
    <source>
        <strain evidence="2">MPI-CAGE-CH-0235</strain>
    </source>
</reference>
<dbReference type="SUPFAM" id="SSF56112">
    <property type="entry name" value="Protein kinase-like (PK-like)"/>
    <property type="match status" value="1"/>
</dbReference>
<dbReference type="PROSITE" id="PS50011">
    <property type="entry name" value="PROTEIN_KINASE_DOM"/>
    <property type="match status" value="1"/>
</dbReference>
<dbReference type="AlphaFoldDB" id="A0A8K0SL51"/>
<accession>A0A8K0SL51</accession>
<evidence type="ECO:0000313" key="2">
    <source>
        <dbReference type="EMBL" id="KAH7308558.1"/>
    </source>
</evidence>
<keyword evidence="3" id="KW-1185">Reference proteome</keyword>
<evidence type="ECO:0000313" key="3">
    <source>
        <dbReference type="Proteomes" id="UP000813444"/>
    </source>
</evidence>
<protein>
    <recommendedName>
        <fullName evidence="1">Protein kinase domain-containing protein</fullName>
    </recommendedName>
</protein>
<proteinExistence type="predicted"/>
<evidence type="ECO:0000259" key="1">
    <source>
        <dbReference type="PROSITE" id="PS50011"/>
    </source>
</evidence>
<dbReference type="InterPro" id="IPR011009">
    <property type="entry name" value="Kinase-like_dom_sf"/>
</dbReference>
<dbReference type="InterPro" id="IPR000719">
    <property type="entry name" value="Prot_kinase_dom"/>
</dbReference>
<dbReference type="Gene3D" id="1.10.510.10">
    <property type="entry name" value="Transferase(Phosphotransferase) domain 1"/>
    <property type="match status" value="1"/>
</dbReference>
<dbReference type="Proteomes" id="UP000813444">
    <property type="component" value="Unassembled WGS sequence"/>
</dbReference>
<name>A0A8K0SL51_9HYPO</name>
<sequence>MKYYSRSQHWSFNDGPKFLHTTIIFKDNSDYYITQSGDPDIGVLEPIDMTLLEPKKIPLEHISPLWEKGLTICPEPNRNGIFKKTPDLPSYDGSPRLANPMLEEARVCETILHHPHPNVALYLGCVVADGRITALCFERYSQTVEDQLSMGRKIDRHHFLTQVQRGLGHLHSLDLVHNFIWPGSIMSADGHGERFVIINFGLCVRRGSALPQTLDPIPVLDNATTAEFENDEFAFQKLIEEFDERQRGVD</sequence>
<organism evidence="2 3">
    <name type="scientific">Stachybotrys elegans</name>
    <dbReference type="NCBI Taxonomy" id="80388"/>
    <lineage>
        <taxon>Eukaryota</taxon>
        <taxon>Fungi</taxon>
        <taxon>Dikarya</taxon>
        <taxon>Ascomycota</taxon>
        <taxon>Pezizomycotina</taxon>
        <taxon>Sordariomycetes</taxon>
        <taxon>Hypocreomycetidae</taxon>
        <taxon>Hypocreales</taxon>
        <taxon>Stachybotryaceae</taxon>
        <taxon>Stachybotrys</taxon>
    </lineage>
</organism>
<comment type="caution">
    <text evidence="2">The sequence shown here is derived from an EMBL/GenBank/DDBJ whole genome shotgun (WGS) entry which is preliminary data.</text>
</comment>
<dbReference type="GO" id="GO:0005524">
    <property type="term" value="F:ATP binding"/>
    <property type="evidence" value="ECO:0007669"/>
    <property type="project" value="InterPro"/>
</dbReference>
<dbReference type="OrthoDB" id="4062651at2759"/>
<gene>
    <name evidence="2" type="ORF">B0I35DRAFT_442191</name>
</gene>